<keyword evidence="1" id="KW-0812">Transmembrane</keyword>
<evidence type="ECO:0000256" key="1">
    <source>
        <dbReference type="SAM" id="Phobius"/>
    </source>
</evidence>
<feature type="transmembrane region" description="Helical" evidence="1">
    <location>
        <begin position="44"/>
        <end position="67"/>
    </location>
</feature>
<protein>
    <submittedName>
        <fullName evidence="2">Uncharacterized protein</fullName>
    </submittedName>
</protein>
<proteinExistence type="predicted"/>
<sequence length="88" mass="9984">MVNLLIAKARIAEIIAYFFGFPLCFPSIFEPCTLIFNIELDLRWSYSNTSCALTTVGCINFITLLGLEITVKLRFTVVLLIIAMKEFN</sequence>
<dbReference type="AlphaFoldDB" id="A0A3P7EFL8"/>
<keyword evidence="3" id="KW-1185">Reference proteome</keyword>
<reference evidence="2 3" key="1">
    <citation type="submission" date="2018-11" db="EMBL/GenBank/DDBJ databases">
        <authorList>
            <consortium name="Pathogen Informatics"/>
        </authorList>
    </citation>
    <scope>NUCLEOTIDE SEQUENCE [LARGE SCALE GENOMIC DNA]</scope>
</reference>
<dbReference type="EMBL" id="UYWW01007479">
    <property type="protein sequence ID" value="VDM15274.1"/>
    <property type="molecule type" value="Genomic_DNA"/>
</dbReference>
<keyword evidence="1" id="KW-1133">Transmembrane helix</keyword>
<dbReference type="Proteomes" id="UP000270924">
    <property type="component" value="Unassembled WGS sequence"/>
</dbReference>
<gene>
    <name evidence="2" type="ORF">WBA_LOCUS8660</name>
</gene>
<accession>A0A3P7EFL8</accession>
<evidence type="ECO:0000313" key="3">
    <source>
        <dbReference type="Proteomes" id="UP000270924"/>
    </source>
</evidence>
<dbReference type="OrthoDB" id="5902774at2759"/>
<keyword evidence="1" id="KW-0472">Membrane</keyword>
<organism evidence="2 3">
    <name type="scientific">Wuchereria bancrofti</name>
    <dbReference type="NCBI Taxonomy" id="6293"/>
    <lineage>
        <taxon>Eukaryota</taxon>
        <taxon>Metazoa</taxon>
        <taxon>Ecdysozoa</taxon>
        <taxon>Nematoda</taxon>
        <taxon>Chromadorea</taxon>
        <taxon>Rhabditida</taxon>
        <taxon>Spirurina</taxon>
        <taxon>Spiruromorpha</taxon>
        <taxon>Filarioidea</taxon>
        <taxon>Onchocercidae</taxon>
        <taxon>Wuchereria</taxon>
    </lineage>
</organism>
<dbReference type="InParanoid" id="A0A3P7EFL8"/>
<name>A0A3P7EFL8_WUCBA</name>
<feature type="transmembrane region" description="Helical" evidence="1">
    <location>
        <begin position="14"/>
        <end position="38"/>
    </location>
</feature>
<evidence type="ECO:0000313" key="2">
    <source>
        <dbReference type="EMBL" id="VDM15274.1"/>
    </source>
</evidence>